<evidence type="ECO:0000313" key="4">
    <source>
        <dbReference type="Proteomes" id="UP000251670"/>
    </source>
</evidence>
<dbReference type="RefSeq" id="WP_089737112.1">
    <property type="nucleotide sequence ID" value="NZ_FNEG01000004.1"/>
</dbReference>
<dbReference type="PROSITE" id="PS51257">
    <property type="entry name" value="PROKAR_LIPOPROTEIN"/>
    <property type="match status" value="1"/>
</dbReference>
<organism evidence="2 4">
    <name type="scientific">Chryseobacterium jejuense</name>
    <dbReference type="NCBI Taxonomy" id="445960"/>
    <lineage>
        <taxon>Bacteria</taxon>
        <taxon>Pseudomonadati</taxon>
        <taxon>Bacteroidota</taxon>
        <taxon>Flavobacteriia</taxon>
        <taxon>Flavobacteriales</taxon>
        <taxon>Weeksellaceae</taxon>
        <taxon>Chryseobacterium group</taxon>
        <taxon>Chryseobacterium</taxon>
    </lineage>
</organism>
<reference evidence="2 4" key="2">
    <citation type="submission" date="2018-06" db="EMBL/GenBank/DDBJ databases">
        <authorList>
            <consortium name="Pathogen Informatics"/>
            <person name="Doyle S."/>
        </authorList>
    </citation>
    <scope>NUCLEOTIDE SEQUENCE [LARGE SCALE GENOMIC DNA]</scope>
    <source>
        <strain evidence="2 4">NCTC13492</strain>
    </source>
</reference>
<dbReference type="Proteomes" id="UP000199426">
    <property type="component" value="Unassembled WGS sequence"/>
</dbReference>
<accession>A0A2X2VB55</accession>
<gene>
    <name evidence="2" type="ORF">NCTC13492_01675</name>
    <name evidence="1" type="ORF">SAMN05421542_2859</name>
</gene>
<sequence length="419" mass="48409">MMKIFPFILLFLLVCSCSPKIIRVATPEDKADFGISNPSKALFFVENENITTSESHISNHKEVADNLYRQFGGATDRVMVGRTNAQTFKFSNGTTTWFVNVQNFPKRTAMILFDGKNEPIIEYNTKNYERLVKKYLSEDLNKRQQTEKENKAAEKGASNVWNSIDAVSFTPDQKYADRIINHSNTTYYPLITFEDGGNCNGRFRNVIYSDEKQQKVSYTSNVTYRNGRMLEYIYSREGIESIQKYYLNKQGLLDSIVNSQNGKREMKLNFKYLPDKFIIHSSFGFREEFHLNDKGQVEVKYDFNQKDKLTKETYYQYDSLGRVLVEDCIYDGENPVTNTYEYDSDKRRMYSKLTVKGKAGKIISENKTEFMDGKQIFTVIADGKIQNKSVSTLNSHCEGKVTTYDNQGKVVSVSVQKRE</sequence>
<evidence type="ECO:0000313" key="1">
    <source>
        <dbReference type="EMBL" id="SDJ16240.1"/>
    </source>
</evidence>
<proteinExistence type="predicted"/>
<dbReference type="STRING" id="445960.SAMN05421542_2859"/>
<dbReference type="EMBL" id="UAWB01000002">
    <property type="protein sequence ID" value="SQB28092.1"/>
    <property type="molecule type" value="Genomic_DNA"/>
</dbReference>
<protein>
    <submittedName>
        <fullName evidence="2">Uncharacterized protein</fullName>
    </submittedName>
</protein>
<dbReference type="OrthoDB" id="696100at2"/>
<evidence type="ECO:0000313" key="3">
    <source>
        <dbReference type="Proteomes" id="UP000199426"/>
    </source>
</evidence>
<reference evidence="1 3" key="1">
    <citation type="submission" date="2016-10" db="EMBL/GenBank/DDBJ databases">
        <authorList>
            <person name="Varghese N."/>
            <person name="Submissions S."/>
        </authorList>
    </citation>
    <scope>NUCLEOTIDE SEQUENCE [LARGE SCALE GENOMIC DNA]</scope>
    <source>
        <strain evidence="1 3">DSM 19299</strain>
    </source>
</reference>
<evidence type="ECO:0000313" key="2">
    <source>
        <dbReference type="EMBL" id="SQB28092.1"/>
    </source>
</evidence>
<dbReference type="AlphaFoldDB" id="A0A2X2VB55"/>
<keyword evidence="3" id="KW-1185">Reference proteome</keyword>
<name>A0A2X2VB55_CHRJE</name>
<dbReference type="EMBL" id="FNEG01000004">
    <property type="protein sequence ID" value="SDJ16240.1"/>
    <property type="molecule type" value="Genomic_DNA"/>
</dbReference>
<dbReference type="Proteomes" id="UP000251670">
    <property type="component" value="Unassembled WGS sequence"/>
</dbReference>